<dbReference type="Proteomes" id="UP001326110">
    <property type="component" value="Chromosome"/>
</dbReference>
<dbReference type="NCBIfam" id="NF009773">
    <property type="entry name" value="PRK13270.1"/>
    <property type="match status" value="1"/>
</dbReference>
<evidence type="ECO:0000256" key="3">
    <source>
        <dbReference type="SAM" id="MobiDB-lite"/>
    </source>
</evidence>
<dbReference type="InterPro" id="IPR008928">
    <property type="entry name" value="6-hairpin_glycosidase_sf"/>
</dbReference>
<dbReference type="PANTHER" id="PTHR23403">
    <property type="entry name" value="TREHALASE"/>
    <property type="match status" value="1"/>
</dbReference>
<gene>
    <name evidence="5" type="primary">treA</name>
    <name evidence="5" type="ORF">SR858_08215</name>
</gene>
<keyword evidence="1" id="KW-0378">Hydrolase</keyword>
<dbReference type="PROSITE" id="PS00928">
    <property type="entry name" value="TREHALASE_2"/>
    <property type="match status" value="1"/>
</dbReference>
<proteinExistence type="predicted"/>
<evidence type="ECO:0000256" key="2">
    <source>
        <dbReference type="ARBA" id="ARBA00023295"/>
    </source>
</evidence>
<accession>A0ABZ0Y2P3</accession>
<evidence type="ECO:0000256" key="1">
    <source>
        <dbReference type="ARBA" id="ARBA00022801"/>
    </source>
</evidence>
<keyword evidence="6" id="KW-1185">Reference proteome</keyword>
<dbReference type="Gene3D" id="1.50.10.10">
    <property type="match status" value="1"/>
</dbReference>
<evidence type="ECO:0000313" key="6">
    <source>
        <dbReference type="Proteomes" id="UP001326110"/>
    </source>
</evidence>
<evidence type="ECO:0000256" key="4">
    <source>
        <dbReference type="SAM" id="SignalP"/>
    </source>
</evidence>
<sequence length="563" mass="61935">MKGTNTPRSALLLAGVIILAAGAPATAQRQPAASASASASAVPAQAQVLAAAPAAPVPATATAPQDVPTPQQLFGPLYQAVQTAHIYPDAKTFADAVPRSDPQAILAKYRQEQPQDKAALQAFVERHFELPAPATITLRQHIASLWPVLTRPPLDPPKWSSALALPANYVVPGGRFREIYYWDSYFTMLGLQADHRSDLVDSMITGFQSLIERYGHIPNGTRSYYLSRSQPPFFAAMAQLKPLGDAKADARAEARLLAALKREHAYWMRGTACLPKTGQGACEHVVRLADGTILNRYWDAKDTPRDEATQPDLDTAKDTDRSKPELYRDLRAAAESGWDFSSRWQDDPQRLSTVHTTAIAPVDLNSLLYQLEGEVARRCEAARDTSCATRFNQAKSRRAAAINRIFWVAAEQRYADYDLRQQRPTRVLSAATYYPLWVGIATPAQAAAVADTTQKQLLAEGGLRTTLLRTGQQWDAPNGWAPLQWIAIDGLARYGHAPLAREIAKRWVATVHRTWVETGKLLEKYDVEERRSGGGGEYPTQDGFGWTNGVTSALLERYPDLAQ</sequence>
<dbReference type="Pfam" id="PF01204">
    <property type="entry name" value="Trehalase"/>
    <property type="match status" value="1"/>
</dbReference>
<dbReference type="EMBL" id="CP140152">
    <property type="protein sequence ID" value="WQH06295.1"/>
    <property type="molecule type" value="Genomic_DNA"/>
</dbReference>
<dbReference type="PROSITE" id="PS00927">
    <property type="entry name" value="TREHALASE_1"/>
    <property type="match status" value="1"/>
</dbReference>
<organism evidence="5 6">
    <name type="scientific">Duganella zoogloeoides</name>
    <dbReference type="NCBI Taxonomy" id="75659"/>
    <lineage>
        <taxon>Bacteria</taxon>
        <taxon>Pseudomonadati</taxon>
        <taxon>Pseudomonadota</taxon>
        <taxon>Betaproteobacteria</taxon>
        <taxon>Burkholderiales</taxon>
        <taxon>Oxalobacteraceae</taxon>
        <taxon>Telluria group</taxon>
        <taxon>Duganella</taxon>
    </lineage>
</organism>
<keyword evidence="4" id="KW-0732">Signal</keyword>
<keyword evidence="2" id="KW-0326">Glycosidase</keyword>
<dbReference type="InterPro" id="IPR012341">
    <property type="entry name" value="6hp_glycosidase-like_sf"/>
</dbReference>
<evidence type="ECO:0000313" key="5">
    <source>
        <dbReference type="EMBL" id="WQH06295.1"/>
    </source>
</evidence>
<dbReference type="NCBIfam" id="NF009774">
    <property type="entry name" value="PRK13271.1"/>
    <property type="match status" value="1"/>
</dbReference>
<dbReference type="SUPFAM" id="SSF48208">
    <property type="entry name" value="Six-hairpin glycosidases"/>
    <property type="match status" value="1"/>
</dbReference>
<dbReference type="InterPro" id="IPR018232">
    <property type="entry name" value="Glyco_hydro_37_CS"/>
</dbReference>
<dbReference type="PANTHER" id="PTHR23403:SF8">
    <property type="entry name" value="CYTOPLASMIC TREHALASE"/>
    <property type="match status" value="1"/>
</dbReference>
<reference evidence="5 6" key="1">
    <citation type="submission" date="2023-11" db="EMBL/GenBank/DDBJ databases">
        <title>MicrobeMod: A computational toolkit for identifying prokaryotic methylation and restriction-modification with nanopore sequencing.</title>
        <authorList>
            <person name="Crits-Christoph A."/>
            <person name="Kang S.C."/>
            <person name="Lee H."/>
            <person name="Ostrov N."/>
        </authorList>
    </citation>
    <scope>NUCLEOTIDE SEQUENCE [LARGE SCALE GENOMIC DNA]</scope>
    <source>
        <strain evidence="5 6">ATCC 25935</strain>
    </source>
</reference>
<dbReference type="RefSeq" id="WP_084669988.1">
    <property type="nucleotide sequence ID" value="NZ_CP140152.1"/>
</dbReference>
<dbReference type="GeneID" id="43163972"/>
<protein>
    <submittedName>
        <fullName evidence="5">Alpha,alpha-trehalase TreA</fullName>
    </submittedName>
</protein>
<dbReference type="InterPro" id="IPR001661">
    <property type="entry name" value="Glyco_hydro_37"/>
</dbReference>
<dbReference type="PRINTS" id="PR00744">
    <property type="entry name" value="GLHYDRLASE37"/>
</dbReference>
<name>A0ABZ0Y2P3_9BURK</name>
<feature type="region of interest" description="Disordered" evidence="3">
    <location>
        <begin position="303"/>
        <end position="322"/>
    </location>
</feature>
<feature type="chain" id="PRO_5045152105" evidence="4">
    <location>
        <begin position="28"/>
        <end position="563"/>
    </location>
</feature>
<feature type="signal peptide" evidence="4">
    <location>
        <begin position="1"/>
        <end position="27"/>
    </location>
</feature>